<sequence length="233" mass="25063">MSQPPNDLDVGTHQPSSSSKKRPRLAIPEAPINCHKRSSASTSASTEHDNGNSSSIPNHTVKKSIPQAPWTSSASSRLAVAKARPLVKKSIPKAPWTSSASSRLAVAKARPSVFSLPQIPASSILAKKQRQSGPIPAPAKPVQHPNSRANLALGNQNRAPKPPPRPRKSNIPSSDTIGPVTVPFGDTSPPLRPLVADNFFYSDLSDDDSAESQQKDWRKLAGMLERKEMEKEL</sequence>
<proteinExistence type="predicted"/>
<reference evidence="2 3" key="1">
    <citation type="submission" date="2017-05" db="EMBL/GenBank/DDBJ databases">
        <title>The Genome Sequence of Tsuchiyaea wingfieldii DSM 27421.</title>
        <authorList>
            <person name="Cuomo C."/>
            <person name="Passer A."/>
            <person name="Billmyre B."/>
            <person name="Heitman J."/>
        </authorList>
    </citation>
    <scope>NUCLEOTIDE SEQUENCE [LARGE SCALE GENOMIC DNA]</scope>
    <source>
        <strain evidence="2 3">DSM 27421</strain>
    </source>
</reference>
<evidence type="ECO:0000256" key="1">
    <source>
        <dbReference type="SAM" id="MobiDB-lite"/>
    </source>
</evidence>
<dbReference type="AlphaFoldDB" id="A0A5D3ARD9"/>
<comment type="caution">
    <text evidence="2">The sequence shown here is derived from an EMBL/GenBank/DDBJ whole genome shotgun (WGS) entry which is preliminary data.</text>
</comment>
<evidence type="ECO:0000313" key="3">
    <source>
        <dbReference type="Proteomes" id="UP000322245"/>
    </source>
</evidence>
<organism evidence="2 3">
    <name type="scientific">Cryptococcus floricola</name>
    <dbReference type="NCBI Taxonomy" id="2591691"/>
    <lineage>
        <taxon>Eukaryota</taxon>
        <taxon>Fungi</taxon>
        <taxon>Dikarya</taxon>
        <taxon>Basidiomycota</taxon>
        <taxon>Agaricomycotina</taxon>
        <taxon>Tremellomycetes</taxon>
        <taxon>Tremellales</taxon>
        <taxon>Cryptococcaceae</taxon>
        <taxon>Cryptococcus</taxon>
    </lineage>
</organism>
<gene>
    <name evidence="2" type="ORF">B9479_006583</name>
</gene>
<feature type="non-terminal residue" evidence="2">
    <location>
        <position position="233"/>
    </location>
</feature>
<dbReference type="Proteomes" id="UP000322245">
    <property type="component" value="Unassembled WGS sequence"/>
</dbReference>
<name>A0A5D3ARD9_9TREE</name>
<feature type="compositionally biased region" description="Polar residues" evidence="1">
    <location>
        <begin position="144"/>
        <end position="158"/>
    </location>
</feature>
<protein>
    <submittedName>
        <fullName evidence="2">Uncharacterized protein</fullName>
    </submittedName>
</protein>
<feature type="compositionally biased region" description="Polar residues" evidence="1">
    <location>
        <begin position="39"/>
        <end position="58"/>
    </location>
</feature>
<feature type="region of interest" description="Disordered" evidence="1">
    <location>
        <begin position="1"/>
        <end position="189"/>
    </location>
</feature>
<evidence type="ECO:0000313" key="2">
    <source>
        <dbReference type="EMBL" id="TYJ52819.1"/>
    </source>
</evidence>
<dbReference type="EMBL" id="NIDF01000115">
    <property type="protein sequence ID" value="TYJ52819.1"/>
    <property type="molecule type" value="Genomic_DNA"/>
</dbReference>
<keyword evidence="3" id="KW-1185">Reference proteome</keyword>
<accession>A0A5D3ARD9</accession>